<dbReference type="Gene3D" id="3.30.450.20">
    <property type="entry name" value="PAS domain"/>
    <property type="match status" value="4"/>
</dbReference>
<evidence type="ECO:0000256" key="10">
    <source>
        <dbReference type="ARBA" id="ARBA00023136"/>
    </source>
</evidence>
<feature type="domain" description="PAC" evidence="16">
    <location>
        <begin position="484"/>
        <end position="536"/>
    </location>
</feature>
<dbReference type="CDD" id="cd00082">
    <property type="entry name" value="HisKA"/>
    <property type="match status" value="1"/>
</dbReference>
<accession>A0A2G1VQP2</accession>
<dbReference type="InterPro" id="IPR000700">
    <property type="entry name" value="PAS-assoc_C"/>
</dbReference>
<dbReference type="InterPro" id="IPR003661">
    <property type="entry name" value="HisK_dim/P_dom"/>
</dbReference>
<dbReference type="InterPro" id="IPR004358">
    <property type="entry name" value="Sig_transdc_His_kin-like_C"/>
</dbReference>
<dbReference type="PANTHER" id="PTHR45339">
    <property type="entry name" value="HYBRID SIGNAL TRANSDUCTION HISTIDINE KINASE J"/>
    <property type="match status" value="1"/>
</dbReference>
<dbReference type="Pfam" id="PF02518">
    <property type="entry name" value="HATPase_c"/>
    <property type="match status" value="1"/>
</dbReference>
<dbReference type="CDD" id="cd00130">
    <property type="entry name" value="PAS"/>
    <property type="match status" value="3"/>
</dbReference>
<dbReference type="Gene3D" id="3.40.50.2300">
    <property type="match status" value="2"/>
</dbReference>
<dbReference type="FunFam" id="3.30.565.10:FF:000010">
    <property type="entry name" value="Sensor histidine kinase RcsC"/>
    <property type="match status" value="1"/>
</dbReference>
<keyword evidence="7" id="KW-0418">Kinase</keyword>
<dbReference type="FunFam" id="1.10.287.130:FF:000038">
    <property type="entry name" value="Sensory transduction histidine kinase"/>
    <property type="match status" value="1"/>
</dbReference>
<keyword evidence="5" id="KW-0808">Transferase</keyword>
<dbReference type="InterPro" id="IPR011006">
    <property type="entry name" value="CheY-like_superfamily"/>
</dbReference>
<dbReference type="PROSITE" id="PS50113">
    <property type="entry name" value="PAC"/>
    <property type="match status" value="4"/>
</dbReference>
<dbReference type="GO" id="GO:0016020">
    <property type="term" value="C:membrane"/>
    <property type="evidence" value="ECO:0007669"/>
    <property type="project" value="UniProtKB-SubCell"/>
</dbReference>
<feature type="domain" description="Response regulatory" evidence="14">
    <location>
        <begin position="935"/>
        <end position="1055"/>
    </location>
</feature>
<evidence type="ECO:0000256" key="5">
    <source>
        <dbReference type="ARBA" id="ARBA00022679"/>
    </source>
</evidence>
<reference evidence="17 18" key="1">
    <citation type="submission" date="2017-08" db="EMBL/GenBank/DDBJ databases">
        <title>The whole genome shortgun sequences of strain Leeuwenhoekiella nanhaiensis G18 from the South China Sea.</title>
        <authorList>
            <person name="Liu Q."/>
        </authorList>
    </citation>
    <scope>NUCLEOTIDE SEQUENCE [LARGE SCALE GENOMIC DNA]</scope>
    <source>
        <strain evidence="17 18">G18</strain>
    </source>
</reference>
<evidence type="ECO:0000256" key="9">
    <source>
        <dbReference type="ARBA" id="ARBA00023012"/>
    </source>
</evidence>
<feature type="modified residue" description="4-aspartylphosphate" evidence="12">
    <location>
        <position position="1131"/>
    </location>
</feature>
<feature type="domain" description="Histidine kinase" evidence="13">
    <location>
        <begin position="696"/>
        <end position="919"/>
    </location>
</feature>
<dbReference type="InterPro" id="IPR013655">
    <property type="entry name" value="PAS_fold_3"/>
</dbReference>
<dbReference type="PRINTS" id="PR00344">
    <property type="entry name" value="BCTRLSENSOR"/>
</dbReference>
<proteinExistence type="predicted"/>
<dbReference type="Pfam" id="PF08447">
    <property type="entry name" value="PAS_3"/>
    <property type="match status" value="2"/>
</dbReference>
<dbReference type="Pfam" id="PF00512">
    <property type="entry name" value="HisKA"/>
    <property type="match status" value="1"/>
</dbReference>
<dbReference type="Proteomes" id="UP000229433">
    <property type="component" value="Unassembled WGS sequence"/>
</dbReference>
<evidence type="ECO:0000256" key="7">
    <source>
        <dbReference type="ARBA" id="ARBA00022777"/>
    </source>
</evidence>
<dbReference type="SMART" id="SM00387">
    <property type="entry name" value="HATPase_c"/>
    <property type="match status" value="1"/>
</dbReference>
<feature type="domain" description="Response regulatory" evidence="14">
    <location>
        <begin position="1080"/>
        <end position="1200"/>
    </location>
</feature>
<dbReference type="AlphaFoldDB" id="A0A2G1VQP2"/>
<keyword evidence="18" id="KW-1185">Reference proteome</keyword>
<dbReference type="SUPFAM" id="SSF52172">
    <property type="entry name" value="CheY-like"/>
    <property type="match status" value="2"/>
</dbReference>
<dbReference type="SUPFAM" id="SSF55785">
    <property type="entry name" value="PYP-like sensor domain (PAS domain)"/>
    <property type="match status" value="4"/>
</dbReference>
<comment type="subcellular location">
    <subcellularLocation>
        <location evidence="2">Membrane</location>
    </subcellularLocation>
</comment>
<dbReference type="PROSITE" id="PS50109">
    <property type="entry name" value="HIS_KIN"/>
    <property type="match status" value="1"/>
</dbReference>
<evidence type="ECO:0000256" key="11">
    <source>
        <dbReference type="ARBA" id="ARBA00023306"/>
    </source>
</evidence>
<dbReference type="PROSITE" id="PS50112">
    <property type="entry name" value="PAS"/>
    <property type="match status" value="2"/>
</dbReference>
<dbReference type="InterPro" id="IPR000014">
    <property type="entry name" value="PAS"/>
</dbReference>
<dbReference type="InterPro" id="IPR036097">
    <property type="entry name" value="HisK_dim/P_sf"/>
</dbReference>
<dbReference type="InterPro" id="IPR001610">
    <property type="entry name" value="PAC"/>
</dbReference>
<organism evidence="17 18">
    <name type="scientific">Leeuwenhoekiella nanhaiensis</name>
    <dbReference type="NCBI Taxonomy" id="1655491"/>
    <lineage>
        <taxon>Bacteria</taxon>
        <taxon>Pseudomonadati</taxon>
        <taxon>Bacteroidota</taxon>
        <taxon>Flavobacteriia</taxon>
        <taxon>Flavobacteriales</taxon>
        <taxon>Flavobacteriaceae</taxon>
        <taxon>Leeuwenhoekiella</taxon>
    </lineage>
</organism>
<dbReference type="OrthoDB" id="9811889at2"/>
<dbReference type="RefSeq" id="WP_099646761.1">
    <property type="nucleotide sequence ID" value="NZ_KZ319293.1"/>
</dbReference>
<name>A0A2G1VQP2_9FLAO</name>
<dbReference type="CDD" id="cd16922">
    <property type="entry name" value="HATPase_EvgS-ArcB-TorS-like"/>
    <property type="match status" value="1"/>
</dbReference>
<dbReference type="InterPro" id="IPR001789">
    <property type="entry name" value="Sig_transdc_resp-reg_receiver"/>
</dbReference>
<evidence type="ECO:0000259" key="13">
    <source>
        <dbReference type="PROSITE" id="PS50109"/>
    </source>
</evidence>
<keyword evidence="10" id="KW-0472">Membrane</keyword>
<dbReference type="InterPro" id="IPR005467">
    <property type="entry name" value="His_kinase_dom"/>
</dbReference>
<keyword evidence="9" id="KW-0902">Two-component regulatory system</keyword>
<evidence type="ECO:0000313" key="18">
    <source>
        <dbReference type="Proteomes" id="UP000229433"/>
    </source>
</evidence>
<comment type="catalytic activity">
    <reaction evidence="1">
        <text>ATP + protein L-histidine = ADP + protein N-phospho-L-histidine.</text>
        <dbReference type="EC" id="2.7.13.3"/>
    </reaction>
</comment>
<evidence type="ECO:0000256" key="6">
    <source>
        <dbReference type="ARBA" id="ARBA00022741"/>
    </source>
</evidence>
<evidence type="ECO:0000259" key="16">
    <source>
        <dbReference type="PROSITE" id="PS50113"/>
    </source>
</evidence>
<feature type="domain" description="PAC" evidence="16">
    <location>
        <begin position="357"/>
        <end position="409"/>
    </location>
</feature>
<evidence type="ECO:0000256" key="1">
    <source>
        <dbReference type="ARBA" id="ARBA00000085"/>
    </source>
</evidence>
<feature type="domain" description="PAC" evidence="16">
    <location>
        <begin position="626"/>
        <end position="678"/>
    </location>
</feature>
<keyword evidence="11" id="KW-0131">Cell cycle</keyword>
<evidence type="ECO:0000256" key="3">
    <source>
        <dbReference type="ARBA" id="ARBA00012438"/>
    </source>
</evidence>
<dbReference type="PANTHER" id="PTHR45339:SF1">
    <property type="entry name" value="HYBRID SIGNAL TRANSDUCTION HISTIDINE KINASE J"/>
    <property type="match status" value="1"/>
</dbReference>
<dbReference type="GO" id="GO:0000155">
    <property type="term" value="F:phosphorelay sensor kinase activity"/>
    <property type="evidence" value="ECO:0007669"/>
    <property type="project" value="InterPro"/>
</dbReference>
<dbReference type="InterPro" id="IPR036890">
    <property type="entry name" value="HATPase_C_sf"/>
</dbReference>
<evidence type="ECO:0000256" key="4">
    <source>
        <dbReference type="ARBA" id="ARBA00022553"/>
    </source>
</evidence>
<dbReference type="SMART" id="SM00086">
    <property type="entry name" value="PAC"/>
    <property type="match status" value="4"/>
</dbReference>
<dbReference type="SUPFAM" id="SSF55874">
    <property type="entry name" value="ATPase domain of HSP90 chaperone/DNA topoisomerase II/histidine kinase"/>
    <property type="match status" value="1"/>
</dbReference>
<evidence type="ECO:0000313" key="17">
    <source>
        <dbReference type="EMBL" id="PHQ28769.1"/>
    </source>
</evidence>
<dbReference type="InterPro" id="IPR003594">
    <property type="entry name" value="HATPase_dom"/>
</dbReference>
<dbReference type="SMART" id="SM00091">
    <property type="entry name" value="PAS"/>
    <property type="match status" value="3"/>
</dbReference>
<evidence type="ECO:0000259" key="15">
    <source>
        <dbReference type="PROSITE" id="PS50112"/>
    </source>
</evidence>
<sequence length="1212" mass="138064">MSKTTLRKSFQNLVGSNETVFQWLSDTPYHGIYYCRLDSPQDFYITKSLFSILKYDAIPDDEIDEKWNSVLGVPGRYTLAEILKTVNEGDNLKKKYLFSFLRADGTPLVVKANALVIEEEHESSHLILKFTRKFSKNAQIELYESKIKRLRSFSEIYEESNELARVGGWEVDLVKQKITWTPYINKIHEVPADYRPQLDEAINFFKEGWSREKITQCFQNAVEKGEPYDDEFILVCADGSEKWVRSVAKAEMKDGKCLRVYGAFQDITEAKNQEFARQDAELRFKEIFDNSAVGIVLVKNTTELFMVNKAAVNIFGLQSLTEEEVLNYTFADVIKPEYLEEAREKRRALIAGEIDSYKMDVECYHSSGRVIWCSMSSSIVKDAHLANNLVITQVEDITQQKKLEILAQKSAARFKRVFENSPNGMAVVDLHGDWVLVNNNLAQMVGYTQEELWELSLAQITHEEDRDNDIKFFSEILNKKIDSYQIEKRYVHKNGQLVHCFLTVSALYDENGHISSLIGQVVDMTENIKAKKELQRSLNDMQVLLDATSEVIIIETDLNHVIRKFNKGAENLLGYPAEDVVGKQTPKIFHVEDEIIDYKKRLELKYDTKLNTDQIFTYAYRMGDRNPTEWTYVRKDGRKFAGQLITSGVHDEKGRLKGYLGIATDISSLKEMEESLRRSKLKAEAASKSKSEFLANMSHEIRTPLNGVIGFTDLLLKTPLNENQAQYAETAYSSAVSLLDLINDILDFSKIEAGKLELSHERIDIVDVCGRTVEMVKQAAHKKGLEILLNLPNEFDNFVMADGLRLRQILINLISNAVKFTHKGEIELKVEQLGKVDKSGKTRYLFSLRDTGIGIAPQNLKKIFRAFDQEDSSTTRKYGGTGLGLTISNKLLGLMKSNLKVSSELGVGTTFSFEVDFNSVENVEVKPAFKRSLKRVLVVDDNKNNRIILDEMLKDRNIETTLVSNGIDAIEILERDTQFDLAIIDFHMPYLNGLDLISHLRNELKISKSQLAMLLMHSSGHDQEIAQKSKDLDIDHKIVKPVLRDQLMEYLGSLEQPQKTPLSDKKEQKEEVDLTNLEITVLFAEDNPVNKFLTRTILAKVIPAAKIIEADNGQEAVDAFKENAIDFILMDVQMPVMSGFEATEEIRKLERDSAKRTPIIALTARAIKGERERCLEQDMDDYIAKPIVLEDLKKCLVKAVSTKNAEEQKVVS</sequence>
<dbReference type="CDD" id="cd00156">
    <property type="entry name" value="REC"/>
    <property type="match status" value="1"/>
</dbReference>
<protein>
    <recommendedName>
        <fullName evidence="3">histidine kinase</fullName>
        <ecNumber evidence="3">2.7.13.3</ecNumber>
    </recommendedName>
</protein>
<keyword evidence="6" id="KW-0547">Nucleotide-binding</keyword>
<keyword evidence="8" id="KW-0067">ATP-binding</keyword>
<evidence type="ECO:0000256" key="8">
    <source>
        <dbReference type="ARBA" id="ARBA00022840"/>
    </source>
</evidence>
<feature type="modified residue" description="4-aspartylphosphate" evidence="12">
    <location>
        <position position="985"/>
    </location>
</feature>
<evidence type="ECO:0000256" key="12">
    <source>
        <dbReference type="PROSITE-ProRule" id="PRU00169"/>
    </source>
</evidence>
<comment type="caution">
    <text evidence="17">The sequence shown here is derived from an EMBL/GenBank/DDBJ whole genome shotgun (WGS) entry which is preliminary data.</text>
</comment>
<dbReference type="Gene3D" id="1.10.287.130">
    <property type="match status" value="1"/>
</dbReference>
<dbReference type="SMART" id="SM00448">
    <property type="entry name" value="REC"/>
    <property type="match status" value="2"/>
</dbReference>
<dbReference type="Pfam" id="PF13426">
    <property type="entry name" value="PAS_9"/>
    <property type="match status" value="2"/>
</dbReference>
<feature type="domain" description="PAS" evidence="15">
    <location>
        <begin position="410"/>
        <end position="480"/>
    </location>
</feature>
<dbReference type="Pfam" id="PF00072">
    <property type="entry name" value="Response_reg"/>
    <property type="match status" value="2"/>
</dbReference>
<dbReference type="NCBIfam" id="TIGR00229">
    <property type="entry name" value="sensory_box"/>
    <property type="match status" value="3"/>
</dbReference>
<evidence type="ECO:0000259" key="14">
    <source>
        <dbReference type="PROSITE" id="PS50110"/>
    </source>
</evidence>
<dbReference type="InterPro" id="IPR035965">
    <property type="entry name" value="PAS-like_dom_sf"/>
</dbReference>
<feature type="domain" description="PAC" evidence="16">
    <location>
        <begin position="228"/>
        <end position="279"/>
    </location>
</feature>
<dbReference type="Gene3D" id="3.30.565.10">
    <property type="entry name" value="Histidine kinase-like ATPase, C-terminal domain"/>
    <property type="match status" value="1"/>
</dbReference>
<dbReference type="PROSITE" id="PS50110">
    <property type="entry name" value="RESPONSE_REGULATORY"/>
    <property type="match status" value="2"/>
</dbReference>
<dbReference type="SMART" id="SM00388">
    <property type="entry name" value="HisKA"/>
    <property type="match status" value="1"/>
</dbReference>
<dbReference type="EC" id="2.7.13.3" evidence="3"/>
<dbReference type="SUPFAM" id="SSF47384">
    <property type="entry name" value="Homodimeric domain of signal transducing histidine kinase"/>
    <property type="match status" value="1"/>
</dbReference>
<dbReference type="GO" id="GO:0005524">
    <property type="term" value="F:ATP binding"/>
    <property type="evidence" value="ECO:0007669"/>
    <property type="project" value="UniProtKB-KW"/>
</dbReference>
<dbReference type="EMBL" id="NQXA01000011">
    <property type="protein sequence ID" value="PHQ28769.1"/>
    <property type="molecule type" value="Genomic_DNA"/>
</dbReference>
<dbReference type="CDD" id="cd17546">
    <property type="entry name" value="REC_hyHK_CKI1_RcsC-like"/>
    <property type="match status" value="1"/>
</dbReference>
<evidence type="ECO:0000256" key="2">
    <source>
        <dbReference type="ARBA" id="ARBA00004370"/>
    </source>
</evidence>
<feature type="domain" description="PAS" evidence="15">
    <location>
        <begin position="537"/>
        <end position="593"/>
    </location>
</feature>
<keyword evidence="4 12" id="KW-0597">Phosphoprotein</keyword>
<gene>
    <name evidence="17" type="ORF">CJ305_13200</name>
</gene>